<gene>
    <name evidence="2" type="ORF">E3T28_16250</name>
</gene>
<feature type="compositionally biased region" description="Low complexity" evidence="1">
    <location>
        <begin position="262"/>
        <end position="273"/>
    </location>
</feature>
<comment type="caution">
    <text evidence="2">The sequence shown here is derived from an EMBL/GenBank/DDBJ whole genome shotgun (WGS) entry which is preliminary data.</text>
</comment>
<dbReference type="EMBL" id="SOGQ01000092">
    <property type="protein sequence ID" value="TFC93681.1"/>
    <property type="molecule type" value="Genomic_DNA"/>
</dbReference>
<dbReference type="Proteomes" id="UP000297853">
    <property type="component" value="Unassembled WGS sequence"/>
</dbReference>
<evidence type="ECO:0000313" key="2">
    <source>
        <dbReference type="EMBL" id="TFC93681.1"/>
    </source>
</evidence>
<proteinExistence type="predicted"/>
<organism evidence="2 3">
    <name type="scientific">Cryobacterium sinapicolor</name>
    <dbReference type="NCBI Taxonomy" id="1259236"/>
    <lineage>
        <taxon>Bacteria</taxon>
        <taxon>Bacillati</taxon>
        <taxon>Actinomycetota</taxon>
        <taxon>Actinomycetes</taxon>
        <taxon>Micrococcales</taxon>
        <taxon>Microbacteriaceae</taxon>
        <taxon>Cryobacterium</taxon>
    </lineage>
</organism>
<reference evidence="2 3" key="1">
    <citation type="submission" date="2019-03" db="EMBL/GenBank/DDBJ databases">
        <title>Genomics of glacier-inhabiting Cryobacterium strains.</title>
        <authorList>
            <person name="Liu Q."/>
            <person name="Xin Y.-H."/>
        </authorList>
    </citation>
    <scope>NUCLEOTIDE SEQUENCE [LARGE SCALE GENOMIC DNA]</scope>
    <source>
        <strain evidence="2 3">TMT1-23-1</strain>
    </source>
</reference>
<dbReference type="RefSeq" id="WP_134433244.1">
    <property type="nucleotide sequence ID" value="NZ_SOGQ01000092.1"/>
</dbReference>
<feature type="region of interest" description="Disordered" evidence="1">
    <location>
        <begin position="1"/>
        <end position="68"/>
    </location>
</feature>
<evidence type="ECO:0000313" key="3">
    <source>
        <dbReference type="Proteomes" id="UP000297853"/>
    </source>
</evidence>
<feature type="compositionally biased region" description="Gly residues" evidence="1">
    <location>
        <begin position="16"/>
        <end position="33"/>
    </location>
</feature>
<name>A0ABY2ISU5_9MICO</name>
<accession>A0ABY2ISU5</accession>
<feature type="region of interest" description="Disordered" evidence="1">
    <location>
        <begin position="93"/>
        <end position="123"/>
    </location>
</feature>
<keyword evidence="3" id="KW-1185">Reference proteome</keyword>
<feature type="compositionally biased region" description="Low complexity" evidence="1">
    <location>
        <begin position="189"/>
        <end position="217"/>
    </location>
</feature>
<feature type="region of interest" description="Disordered" evidence="1">
    <location>
        <begin position="167"/>
        <end position="273"/>
    </location>
</feature>
<protein>
    <submittedName>
        <fullName evidence="2">Uncharacterized protein</fullName>
    </submittedName>
</protein>
<evidence type="ECO:0000256" key="1">
    <source>
        <dbReference type="SAM" id="MobiDB-lite"/>
    </source>
</evidence>
<sequence>MPSLPCARSDPFPPGTGMGAGASTGREGAGAEGAGASVDTGSGTERAGTEPEGGRGPAGVSSEAKSSVRAAVDGFDPAAAVFAYAAGCSSEEADAGADAGEEGETGRDAATEEDAETGEDAATGADGAVRAAPAALPAEAAPVVVTRAGFAGVTTNRAAVVVGTDPVAVDDTADGDPAGSGPGTDVDGAEAAGITGTAPAPPAAAAAAAARAAAPLASRGSGWEVGLSPQRKTPVWVVGSTGAGGTMREVLGQRGDWRGEYSSGSAGRAPSPS</sequence>
<feature type="compositionally biased region" description="Acidic residues" evidence="1">
    <location>
        <begin position="93"/>
        <end position="103"/>
    </location>
</feature>